<dbReference type="SUPFAM" id="SSF51679">
    <property type="entry name" value="Bacterial luciferase-like"/>
    <property type="match status" value="1"/>
</dbReference>
<dbReference type="Pfam" id="PF00296">
    <property type="entry name" value="Bac_luciferase"/>
    <property type="match status" value="1"/>
</dbReference>
<evidence type="ECO:0000313" key="6">
    <source>
        <dbReference type="EMBL" id="MDK3017055.1"/>
    </source>
</evidence>
<keyword evidence="1" id="KW-0285">Flavoprotein</keyword>
<dbReference type="EMBL" id="JASNJD010000003">
    <property type="protein sequence ID" value="MDK3017055.1"/>
    <property type="molecule type" value="Genomic_DNA"/>
</dbReference>
<evidence type="ECO:0000256" key="1">
    <source>
        <dbReference type="ARBA" id="ARBA00022630"/>
    </source>
</evidence>
<dbReference type="RefSeq" id="WP_284479875.1">
    <property type="nucleotide sequence ID" value="NZ_JASNJD010000003.1"/>
</dbReference>
<comment type="caution">
    <text evidence="6">The sequence shown here is derived from an EMBL/GenBank/DDBJ whole genome shotgun (WGS) entry which is preliminary data.</text>
</comment>
<reference evidence="6 7" key="1">
    <citation type="submission" date="2023-05" db="EMBL/GenBank/DDBJ databases">
        <title>Pseudodonghicola sp. nov.</title>
        <authorList>
            <person name="Huang J."/>
        </authorList>
    </citation>
    <scope>NUCLEOTIDE SEQUENCE [LARGE SCALE GENOMIC DNA]</scope>
    <source>
        <strain evidence="6 7">IC7</strain>
    </source>
</reference>
<evidence type="ECO:0000313" key="7">
    <source>
        <dbReference type="Proteomes" id="UP001243757"/>
    </source>
</evidence>
<accession>A0ABT7EXH5</accession>
<dbReference type="GO" id="GO:0016491">
    <property type="term" value="F:oxidoreductase activity"/>
    <property type="evidence" value="ECO:0007669"/>
    <property type="project" value="UniProtKB-KW"/>
</dbReference>
<dbReference type="EC" id="1.-.-.-" evidence="6"/>
<keyword evidence="4" id="KW-0503">Monooxygenase</keyword>
<evidence type="ECO:0000256" key="4">
    <source>
        <dbReference type="ARBA" id="ARBA00023033"/>
    </source>
</evidence>
<dbReference type="CDD" id="cd01094">
    <property type="entry name" value="Alkanesulfonate_monoxygenase"/>
    <property type="match status" value="1"/>
</dbReference>
<dbReference type="InterPro" id="IPR036661">
    <property type="entry name" value="Luciferase-like_sf"/>
</dbReference>
<feature type="domain" description="Luciferase-like" evidence="5">
    <location>
        <begin position="20"/>
        <end position="336"/>
    </location>
</feature>
<evidence type="ECO:0000256" key="2">
    <source>
        <dbReference type="ARBA" id="ARBA00022643"/>
    </source>
</evidence>
<keyword evidence="2" id="KW-0288">FMN</keyword>
<organism evidence="6 7">
    <name type="scientific">Pseudodonghicola flavimaris</name>
    <dbReference type="NCBI Taxonomy" id="3050036"/>
    <lineage>
        <taxon>Bacteria</taxon>
        <taxon>Pseudomonadati</taxon>
        <taxon>Pseudomonadota</taxon>
        <taxon>Alphaproteobacteria</taxon>
        <taxon>Rhodobacterales</taxon>
        <taxon>Paracoccaceae</taxon>
        <taxon>Pseudodonghicola</taxon>
    </lineage>
</organism>
<keyword evidence="3 6" id="KW-0560">Oxidoreductase</keyword>
<sequence>MSSEAGAGIAHPMRGPNKFKLGVFSMNADGGLALTKVPERWSASWDDVAAAARIADEGGLDFLLPIARWKGFGGEMNSREYSYETFTFAAALAGITKRIALFSTVHVPMVHPVFAAKALATVDHASGGRAGLNIVCGWNPEEFDLFGLEMIENRYDQGLEWFDIIQRIYTEDAPFDYEGEYYQLRNVSGKPRPVQQPRPITLNAAFSPPGRDFAAKAADYLFTTFSEIDKAHEPLDDMKKRSAETGRDVGVFTTCYVVCRPTQAEAEDYYDYYSRQMVDEESLDIYMAGKSKFSGSHDADAYKLYRQRFAAGGGSYPLVGTPEHIASELEKISGVGFAGTALSFVNYRDELPFFNDSVLPLLREAGLRES</sequence>
<dbReference type="PANTHER" id="PTHR42847">
    <property type="entry name" value="ALKANESULFONATE MONOOXYGENASE"/>
    <property type="match status" value="1"/>
</dbReference>
<dbReference type="Proteomes" id="UP001243757">
    <property type="component" value="Unassembled WGS sequence"/>
</dbReference>
<dbReference type="InterPro" id="IPR050172">
    <property type="entry name" value="SsuD_RutA_monooxygenase"/>
</dbReference>
<gene>
    <name evidence="6" type="ORF">QO033_05175</name>
</gene>
<dbReference type="Gene3D" id="3.20.20.30">
    <property type="entry name" value="Luciferase-like domain"/>
    <property type="match status" value="1"/>
</dbReference>
<evidence type="ECO:0000259" key="5">
    <source>
        <dbReference type="Pfam" id="PF00296"/>
    </source>
</evidence>
<keyword evidence="7" id="KW-1185">Reference proteome</keyword>
<proteinExistence type="predicted"/>
<protein>
    <submittedName>
        <fullName evidence="6">LLM class flavin-dependent oxidoreductase</fullName>
        <ecNumber evidence="6">1.-.-.-</ecNumber>
    </submittedName>
</protein>
<name>A0ABT7EXH5_9RHOB</name>
<dbReference type="PANTHER" id="PTHR42847:SF4">
    <property type="entry name" value="ALKANESULFONATE MONOOXYGENASE-RELATED"/>
    <property type="match status" value="1"/>
</dbReference>
<dbReference type="InterPro" id="IPR011251">
    <property type="entry name" value="Luciferase-like_dom"/>
</dbReference>
<evidence type="ECO:0000256" key="3">
    <source>
        <dbReference type="ARBA" id="ARBA00023002"/>
    </source>
</evidence>